<organism evidence="8 9">
    <name type="scientific">Ancylomarina salipaludis</name>
    <dbReference type="NCBI Taxonomy" id="2501299"/>
    <lineage>
        <taxon>Bacteria</taxon>
        <taxon>Pseudomonadati</taxon>
        <taxon>Bacteroidota</taxon>
        <taxon>Bacteroidia</taxon>
        <taxon>Marinilabiliales</taxon>
        <taxon>Marinifilaceae</taxon>
        <taxon>Ancylomarina</taxon>
    </lineage>
</organism>
<accession>A0A4Q1JND1</accession>
<dbReference type="AlphaFoldDB" id="A0A4Q1JND1"/>
<dbReference type="Proteomes" id="UP000289703">
    <property type="component" value="Unassembled WGS sequence"/>
</dbReference>
<dbReference type="GO" id="GO:0000155">
    <property type="term" value="F:phosphorelay sensor kinase activity"/>
    <property type="evidence" value="ECO:0007669"/>
    <property type="project" value="InterPro"/>
</dbReference>
<comment type="caution">
    <text evidence="8">The sequence shown here is derived from an EMBL/GenBank/DDBJ whole genome shotgun (WGS) entry which is preliminary data.</text>
</comment>
<evidence type="ECO:0000259" key="7">
    <source>
        <dbReference type="PROSITE" id="PS50109"/>
    </source>
</evidence>
<evidence type="ECO:0000256" key="5">
    <source>
        <dbReference type="ARBA" id="ARBA00022777"/>
    </source>
</evidence>
<dbReference type="SUPFAM" id="SSF47384">
    <property type="entry name" value="Homodimeric domain of signal transducing histidine kinase"/>
    <property type="match status" value="1"/>
</dbReference>
<dbReference type="InterPro" id="IPR005467">
    <property type="entry name" value="His_kinase_dom"/>
</dbReference>
<dbReference type="InterPro" id="IPR036097">
    <property type="entry name" value="HisK_dim/P_sf"/>
</dbReference>
<feature type="domain" description="Histidine kinase" evidence="7">
    <location>
        <begin position="192"/>
        <end position="410"/>
    </location>
</feature>
<evidence type="ECO:0000313" key="9">
    <source>
        <dbReference type="Proteomes" id="UP000289703"/>
    </source>
</evidence>
<proteinExistence type="predicted"/>
<keyword evidence="6" id="KW-0472">Membrane</keyword>
<feature type="transmembrane region" description="Helical" evidence="6">
    <location>
        <begin position="154"/>
        <end position="176"/>
    </location>
</feature>
<comment type="catalytic activity">
    <reaction evidence="1">
        <text>ATP + protein L-histidine = ADP + protein N-phospho-L-histidine.</text>
        <dbReference type="EC" id="2.7.13.3"/>
    </reaction>
</comment>
<dbReference type="CDD" id="cd00082">
    <property type="entry name" value="HisKA"/>
    <property type="match status" value="1"/>
</dbReference>
<sequence>MNRYKSHIFIGVSILVLIILLMIQVQWINQARKLNEEQFRHLVGLALHESVSEFMKDQQSCYEMSECMKKLKSKSDSARLKSEIKRLNTIIDDKFKQHQIESSYTIEVLSKADKQPHSRCFYYSMQKALSDDKAMLNVYFDKREKNLLDSMGTMFMASLIAIIILFSLFGITVLSLMRDKKILGRTTDLINNIAHEFKTPMASIALACGMLKREKVLSQPENVAHYSDIIDTENNRLRSQVEQLLKLACIERGELKLNANEVSIHNLLTECAACLDIHLKEKQGQIEYELDASHDCVNVDKDLLQDVFKNLIDNAIKYSGVHPQIKICTESKNDQLLVSISDKGIGMTREEQKHIFDRYYRAQTGDIHNVKGFGIGLSYSKMIVDAHKGTIKVWSKKNIGSTFTVVLPLS</sequence>
<evidence type="ECO:0000313" key="8">
    <source>
        <dbReference type="EMBL" id="RXQ95570.1"/>
    </source>
</evidence>
<keyword evidence="4" id="KW-0808">Transferase</keyword>
<dbReference type="EMBL" id="SAXA01000005">
    <property type="protein sequence ID" value="RXQ95570.1"/>
    <property type="molecule type" value="Genomic_DNA"/>
</dbReference>
<dbReference type="InterPro" id="IPR004358">
    <property type="entry name" value="Sig_transdc_His_kin-like_C"/>
</dbReference>
<dbReference type="InterPro" id="IPR003594">
    <property type="entry name" value="HATPase_dom"/>
</dbReference>
<dbReference type="SMART" id="SM00387">
    <property type="entry name" value="HATPase_c"/>
    <property type="match status" value="1"/>
</dbReference>
<evidence type="ECO:0000256" key="2">
    <source>
        <dbReference type="ARBA" id="ARBA00012438"/>
    </source>
</evidence>
<dbReference type="SUPFAM" id="SSF55874">
    <property type="entry name" value="ATPase domain of HSP90 chaperone/DNA topoisomerase II/histidine kinase"/>
    <property type="match status" value="1"/>
</dbReference>
<evidence type="ECO:0000256" key="6">
    <source>
        <dbReference type="SAM" id="Phobius"/>
    </source>
</evidence>
<keyword evidence="6" id="KW-1133">Transmembrane helix</keyword>
<evidence type="ECO:0000256" key="4">
    <source>
        <dbReference type="ARBA" id="ARBA00022679"/>
    </source>
</evidence>
<keyword evidence="5 8" id="KW-0418">Kinase</keyword>
<dbReference type="OrthoDB" id="1933776at2"/>
<keyword evidence="6" id="KW-0812">Transmembrane</keyword>
<evidence type="ECO:0000256" key="1">
    <source>
        <dbReference type="ARBA" id="ARBA00000085"/>
    </source>
</evidence>
<dbReference type="PANTHER" id="PTHR43547:SF2">
    <property type="entry name" value="HYBRID SIGNAL TRANSDUCTION HISTIDINE KINASE C"/>
    <property type="match status" value="1"/>
</dbReference>
<reference evidence="8 9" key="1">
    <citation type="submission" date="2019-01" db="EMBL/GenBank/DDBJ databases">
        <title>Ancylomarina salipaludis sp. nov., isolated from a salt marsh.</title>
        <authorList>
            <person name="Yoon J.-H."/>
        </authorList>
    </citation>
    <scope>NUCLEOTIDE SEQUENCE [LARGE SCALE GENOMIC DNA]</scope>
    <source>
        <strain evidence="8 9">SHSM-M15</strain>
    </source>
</reference>
<keyword evidence="3" id="KW-0597">Phosphoprotein</keyword>
<gene>
    <name evidence="8" type="ORF">EO244_06820</name>
</gene>
<keyword evidence="9" id="KW-1185">Reference proteome</keyword>
<dbReference type="Gene3D" id="1.10.287.130">
    <property type="match status" value="1"/>
</dbReference>
<evidence type="ECO:0000256" key="3">
    <source>
        <dbReference type="ARBA" id="ARBA00022553"/>
    </source>
</evidence>
<dbReference type="PRINTS" id="PR00344">
    <property type="entry name" value="BCTRLSENSOR"/>
</dbReference>
<dbReference type="EC" id="2.7.13.3" evidence="2"/>
<dbReference type="InterPro" id="IPR003661">
    <property type="entry name" value="HisK_dim/P_dom"/>
</dbReference>
<dbReference type="PANTHER" id="PTHR43547">
    <property type="entry name" value="TWO-COMPONENT HISTIDINE KINASE"/>
    <property type="match status" value="1"/>
</dbReference>
<dbReference type="Pfam" id="PF00512">
    <property type="entry name" value="HisKA"/>
    <property type="match status" value="1"/>
</dbReference>
<dbReference type="Pfam" id="PF02518">
    <property type="entry name" value="HATPase_c"/>
    <property type="match status" value="1"/>
</dbReference>
<dbReference type="InterPro" id="IPR036890">
    <property type="entry name" value="HATPase_C_sf"/>
</dbReference>
<dbReference type="CDD" id="cd00075">
    <property type="entry name" value="HATPase"/>
    <property type="match status" value="1"/>
</dbReference>
<protein>
    <recommendedName>
        <fullName evidence="2">histidine kinase</fullName>
        <ecNumber evidence="2">2.7.13.3</ecNumber>
    </recommendedName>
</protein>
<feature type="transmembrane region" description="Helical" evidence="6">
    <location>
        <begin position="7"/>
        <end position="28"/>
    </location>
</feature>
<dbReference type="SMART" id="SM00388">
    <property type="entry name" value="HisKA"/>
    <property type="match status" value="1"/>
</dbReference>
<name>A0A4Q1JND1_9BACT</name>
<dbReference type="PROSITE" id="PS50109">
    <property type="entry name" value="HIS_KIN"/>
    <property type="match status" value="1"/>
</dbReference>
<dbReference type="Gene3D" id="3.30.565.10">
    <property type="entry name" value="Histidine kinase-like ATPase, C-terminal domain"/>
    <property type="match status" value="1"/>
</dbReference>
<dbReference type="FunFam" id="3.30.565.10:FF:000006">
    <property type="entry name" value="Sensor histidine kinase WalK"/>
    <property type="match status" value="1"/>
</dbReference>